<feature type="transmembrane region" description="Helical" evidence="7">
    <location>
        <begin position="76"/>
        <end position="94"/>
    </location>
</feature>
<keyword evidence="4 7" id="KW-0812">Transmembrane</keyword>
<evidence type="ECO:0000313" key="9">
    <source>
        <dbReference type="EMBL" id="HJC51109.1"/>
    </source>
</evidence>
<dbReference type="SUPFAM" id="SSF103473">
    <property type="entry name" value="MFS general substrate transporter"/>
    <property type="match status" value="1"/>
</dbReference>
<evidence type="ECO:0000256" key="2">
    <source>
        <dbReference type="ARBA" id="ARBA00008335"/>
    </source>
</evidence>
<evidence type="ECO:0000256" key="5">
    <source>
        <dbReference type="ARBA" id="ARBA00022989"/>
    </source>
</evidence>
<keyword evidence="3" id="KW-0813">Transport</keyword>
<comment type="subcellular location">
    <subcellularLocation>
        <location evidence="1">Cell membrane</location>
        <topology evidence="1">Multi-pass membrane protein</topology>
    </subcellularLocation>
</comment>
<feature type="transmembrane region" description="Helical" evidence="7">
    <location>
        <begin position="12"/>
        <end position="31"/>
    </location>
</feature>
<feature type="transmembrane region" description="Helical" evidence="7">
    <location>
        <begin position="164"/>
        <end position="186"/>
    </location>
</feature>
<protein>
    <submittedName>
        <fullName evidence="9">MFS transporter</fullName>
    </submittedName>
</protein>
<dbReference type="AlphaFoldDB" id="A0A9D2PIZ0"/>
<evidence type="ECO:0000259" key="8">
    <source>
        <dbReference type="PROSITE" id="PS50850"/>
    </source>
</evidence>
<feature type="transmembrane region" description="Helical" evidence="7">
    <location>
        <begin position="249"/>
        <end position="270"/>
    </location>
</feature>
<reference evidence="9" key="2">
    <citation type="submission" date="2021-04" db="EMBL/GenBank/DDBJ databases">
        <authorList>
            <person name="Gilroy R."/>
        </authorList>
    </citation>
    <scope>NUCLEOTIDE SEQUENCE</scope>
    <source>
        <strain evidence="9">ChiSjej3B21-8574</strain>
    </source>
</reference>
<evidence type="ECO:0000256" key="3">
    <source>
        <dbReference type="ARBA" id="ARBA00022448"/>
    </source>
</evidence>
<evidence type="ECO:0000256" key="7">
    <source>
        <dbReference type="SAM" id="Phobius"/>
    </source>
</evidence>
<dbReference type="PROSITE" id="PS00216">
    <property type="entry name" value="SUGAR_TRANSPORT_1"/>
    <property type="match status" value="1"/>
</dbReference>
<evidence type="ECO:0000313" key="10">
    <source>
        <dbReference type="Proteomes" id="UP000823904"/>
    </source>
</evidence>
<dbReference type="InterPro" id="IPR011701">
    <property type="entry name" value="MFS"/>
</dbReference>
<dbReference type="InterPro" id="IPR036259">
    <property type="entry name" value="MFS_trans_sf"/>
</dbReference>
<proteinExistence type="inferred from homology"/>
<dbReference type="InterPro" id="IPR020846">
    <property type="entry name" value="MFS_dom"/>
</dbReference>
<feature type="transmembrane region" description="Helical" evidence="7">
    <location>
        <begin position="207"/>
        <end position="229"/>
    </location>
</feature>
<evidence type="ECO:0000256" key="4">
    <source>
        <dbReference type="ARBA" id="ARBA00022692"/>
    </source>
</evidence>
<dbReference type="Gene3D" id="1.20.1250.20">
    <property type="entry name" value="MFS general substrate transporter like domains"/>
    <property type="match status" value="2"/>
</dbReference>
<keyword evidence="6 7" id="KW-0472">Membrane</keyword>
<reference evidence="9" key="1">
    <citation type="journal article" date="2021" name="PeerJ">
        <title>Extensive microbial diversity within the chicken gut microbiome revealed by metagenomics and culture.</title>
        <authorList>
            <person name="Gilroy R."/>
            <person name="Ravi A."/>
            <person name="Getino M."/>
            <person name="Pursley I."/>
            <person name="Horton D.L."/>
            <person name="Alikhan N.F."/>
            <person name="Baker D."/>
            <person name="Gharbi K."/>
            <person name="Hall N."/>
            <person name="Watson M."/>
            <person name="Adriaenssens E.M."/>
            <person name="Foster-Nyarko E."/>
            <person name="Jarju S."/>
            <person name="Secka A."/>
            <person name="Antonio M."/>
            <person name="Oren A."/>
            <person name="Chaudhuri R.R."/>
            <person name="La Ragione R."/>
            <person name="Hildebrand F."/>
            <person name="Pallen M.J."/>
        </authorList>
    </citation>
    <scope>NUCLEOTIDE SEQUENCE</scope>
    <source>
        <strain evidence="9">ChiSjej3B21-8574</strain>
    </source>
</reference>
<name>A0A9D2PIZ0_9FIRM</name>
<sequence length="396" mass="41951">MDKKYLPSALILYLNYFIHGIGCSILSQQVVKEMLSEQWGLNDVMAVTSIAAALGLGRLISLPFAGPLSDKLGRRLSVLIGCASYVIFFVGIAFSPNTTIAYIAAVLGGIANSFLDTATYPAVAEIIYKYTGIATMGIKFFISIAQLLMPFFLGVVAGTSMSYLMLPLVCGIVIAVLGILAIFAPLPAASESGKSESFISNLKNAHFSVESVALILIGFTSTATFQLWLNCAQTFGTDVAGIASENVSIMQTYYSAGTMAALVVTSILITKFKQVRFLVIYPAISAVMLVLVYLIKTPMICYVGAFVIGYAAAGGVLQMATAVVNDLFPKIKGTITSLVMIASSLCNYTILTAASNMTSSAVIVMNIVITVIGVLLAVFVNARYGVLLKNAEEAAK</sequence>
<comment type="similarity">
    <text evidence="2">Belongs to the major facilitator superfamily.</text>
</comment>
<dbReference type="GO" id="GO:0005886">
    <property type="term" value="C:plasma membrane"/>
    <property type="evidence" value="ECO:0007669"/>
    <property type="project" value="UniProtKB-SubCell"/>
</dbReference>
<dbReference type="Proteomes" id="UP000823904">
    <property type="component" value="Unassembled WGS sequence"/>
</dbReference>
<dbReference type="PANTHER" id="PTHR23514:SF3">
    <property type="entry name" value="BYPASS OF STOP CODON PROTEIN 6"/>
    <property type="match status" value="1"/>
</dbReference>
<keyword evidence="5 7" id="KW-1133">Transmembrane helix</keyword>
<dbReference type="InterPro" id="IPR005829">
    <property type="entry name" value="Sugar_transporter_CS"/>
</dbReference>
<feature type="transmembrane region" description="Helical" evidence="7">
    <location>
        <begin position="302"/>
        <end position="323"/>
    </location>
</feature>
<dbReference type="Pfam" id="PF07690">
    <property type="entry name" value="MFS_1"/>
    <property type="match status" value="1"/>
</dbReference>
<accession>A0A9D2PIZ0</accession>
<organism evidence="9 10">
    <name type="scientific">Candidatus Anaerostipes avistercoris</name>
    <dbReference type="NCBI Taxonomy" id="2838462"/>
    <lineage>
        <taxon>Bacteria</taxon>
        <taxon>Bacillati</taxon>
        <taxon>Bacillota</taxon>
        <taxon>Clostridia</taxon>
        <taxon>Lachnospirales</taxon>
        <taxon>Lachnospiraceae</taxon>
        <taxon>Anaerostipes</taxon>
    </lineage>
</organism>
<evidence type="ECO:0000256" key="6">
    <source>
        <dbReference type="ARBA" id="ARBA00023136"/>
    </source>
</evidence>
<feature type="transmembrane region" description="Helical" evidence="7">
    <location>
        <begin position="43"/>
        <end position="64"/>
    </location>
</feature>
<dbReference type="InterPro" id="IPR051788">
    <property type="entry name" value="MFS_Transporter"/>
</dbReference>
<dbReference type="PROSITE" id="PS50850">
    <property type="entry name" value="MFS"/>
    <property type="match status" value="1"/>
</dbReference>
<dbReference type="EMBL" id="DWWD01000043">
    <property type="protein sequence ID" value="HJC51109.1"/>
    <property type="molecule type" value="Genomic_DNA"/>
</dbReference>
<feature type="transmembrane region" description="Helical" evidence="7">
    <location>
        <begin position="100"/>
        <end position="128"/>
    </location>
</feature>
<gene>
    <name evidence="9" type="ORF">H9754_11190</name>
</gene>
<comment type="caution">
    <text evidence="9">The sequence shown here is derived from an EMBL/GenBank/DDBJ whole genome shotgun (WGS) entry which is preliminary data.</text>
</comment>
<feature type="transmembrane region" description="Helical" evidence="7">
    <location>
        <begin position="277"/>
        <end position="296"/>
    </location>
</feature>
<feature type="transmembrane region" description="Helical" evidence="7">
    <location>
        <begin position="360"/>
        <end position="380"/>
    </location>
</feature>
<feature type="domain" description="Major facilitator superfamily (MFS) profile" evidence="8">
    <location>
        <begin position="8"/>
        <end position="385"/>
    </location>
</feature>
<dbReference type="PANTHER" id="PTHR23514">
    <property type="entry name" value="BYPASS OF STOP CODON PROTEIN 6"/>
    <property type="match status" value="1"/>
</dbReference>
<feature type="transmembrane region" description="Helical" evidence="7">
    <location>
        <begin position="335"/>
        <end position="354"/>
    </location>
</feature>
<dbReference type="GO" id="GO:0022857">
    <property type="term" value="F:transmembrane transporter activity"/>
    <property type="evidence" value="ECO:0007669"/>
    <property type="project" value="InterPro"/>
</dbReference>
<evidence type="ECO:0000256" key="1">
    <source>
        <dbReference type="ARBA" id="ARBA00004651"/>
    </source>
</evidence>